<sequence>MGQEFLNIMDPEDVKKIIDDIPTNKRVEKILLGDSLNRVIAEDVRATINLPPFRRTSMDGYAVIAEDTFNASEDYPVSLKLIEVIGAGDVPEKKLRSGFCTEVSTGAPLPSGTTGVVMVEFTESNNAEILIYESAAIGQNITKEGSDVKEGELLLPRDTRITPDKIGVLSAIGMKTVTVYQQPRVAIISTGNEIINPNDKLTYGKIYDINSMTISSAVKACGCIPVHTDIVEDDYSALKNKINEFKYVDLILTSGGTSAGTGDVLREVLDDLGEVIVHGVAVKPGKPTIIGRLKNDEGLKYLFGLPGNPVAALMVFRVFFAPFLMKMASISTLTHSNNNVQTLKLSRRYRPARGRLHYVLVKIEGINAIPILKDSGAISSLAEADGFIKIPKNIEILEKGDSVQVFQLVDF</sequence>
<comment type="caution">
    <text evidence="4">The sequence shown here is derived from an EMBL/GenBank/DDBJ whole genome shotgun (WGS) entry which is preliminary data.</text>
</comment>
<dbReference type="SUPFAM" id="SSF63882">
    <property type="entry name" value="MoeA N-terminal region -like"/>
    <property type="match status" value="1"/>
</dbReference>
<dbReference type="SUPFAM" id="SSF63867">
    <property type="entry name" value="MoeA C-terminal domain-like"/>
    <property type="match status" value="1"/>
</dbReference>
<dbReference type="InterPro" id="IPR008284">
    <property type="entry name" value="MoCF_biosynth_CS"/>
</dbReference>
<proteinExistence type="predicted"/>
<evidence type="ECO:0000313" key="5">
    <source>
        <dbReference type="Proteomes" id="UP000825933"/>
    </source>
</evidence>
<dbReference type="InterPro" id="IPR001453">
    <property type="entry name" value="MoaB/Mog_dom"/>
</dbReference>
<dbReference type="FunFam" id="3.40.980.10:FF:000001">
    <property type="entry name" value="Molybdopterin molybdenumtransferase"/>
    <property type="match status" value="1"/>
</dbReference>
<dbReference type="InterPro" id="IPR036688">
    <property type="entry name" value="MoeA_C_domain_IV_sf"/>
</dbReference>
<dbReference type="Gene3D" id="2.170.190.11">
    <property type="entry name" value="Molybdopterin biosynthesis moea protein, domain 3"/>
    <property type="match status" value="1"/>
</dbReference>
<evidence type="ECO:0000256" key="1">
    <source>
        <dbReference type="ARBA" id="ARBA00005046"/>
    </source>
</evidence>
<dbReference type="AlphaFoldDB" id="A0A8T5UT35"/>
<evidence type="ECO:0000256" key="2">
    <source>
        <dbReference type="ARBA" id="ARBA00023150"/>
    </source>
</evidence>
<dbReference type="InterPro" id="IPR005110">
    <property type="entry name" value="MoeA_linker/N"/>
</dbReference>
<dbReference type="PANTHER" id="PTHR10192:SF5">
    <property type="entry name" value="GEPHYRIN"/>
    <property type="match status" value="1"/>
</dbReference>
<dbReference type="GO" id="GO:0005737">
    <property type="term" value="C:cytoplasm"/>
    <property type="evidence" value="ECO:0007669"/>
    <property type="project" value="TreeGrafter"/>
</dbReference>
<dbReference type="EMBL" id="JAIOUQ010000003">
    <property type="protein sequence ID" value="MBZ2165317.1"/>
    <property type="molecule type" value="Genomic_DNA"/>
</dbReference>
<dbReference type="Pfam" id="PF03453">
    <property type="entry name" value="MoeA_N"/>
    <property type="match status" value="1"/>
</dbReference>
<comment type="pathway">
    <text evidence="1">Cofactor biosynthesis; molybdopterin biosynthesis.</text>
</comment>
<feature type="domain" description="MoaB/Mog" evidence="3">
    <location>
        <begin position="186"/>
        <end position="326"/>
    </location>
</feature>
<reference evidence="5" key="1">
    <citation type="journal article" date="2022" name="Microbiol. Resour. Announc.">
        <title>Draft Genome Sequence of a Methanogenic Archaeon from West Spitsbergen Permafrost.</title>
        <authorList>
            <person name="Trubitsyn V."/>
            <person name="Rivkina E."/>
            <person name="Shcherbakova V."/>
        </authorList>
    </citation>
    <scope>NUCLEOTIDE SEQUENCE [LARGE SCALE GENOMIC DNA]</scope>
    <source>
        <strain evidence="5">VT</strain>
    </source>
</reference>
<dbReference type="SMART" id="SM00852">
    <property type="entry name" value="MoCF_biosynth"/>
    <property type="match status" value="1"/>
</dbReference>
<dbReference type="GO" id="GO:0006777">
    <property type="term" value="P:Mo-molybdopterin cofactor biosynthetic process"/>
    <property type="evidence" value="ECO:0007669"/>
    <property type="project" value="UniProtKB-KW"/>
</dbReference>
<dbReference type="PROSITE" id="PS01079">
    <property type="entry name" value="MOCF_BIOSYNTHESIS_2"/>
    <property type="match status" value="1"/>
</dbReference>
<dbReference type="NCBIfam" id="TIGR00177">
    <property type="entry name" value="molyb_syn"/>
    <property type="match status" value="1"/>
</dbReference>
<dbReference type="InterPro" id="IPR036425">
    <property type="entry name" value="MoaB/Mog-like_dom_sf"/>
</dbReference>
<dbReference type="Pfam" id="PF03454">
    <property type="entry name" value="MoeA_C"/>
    <property type="match status" value="1"/>
</dbReference>
<dbReference type="GO" id="GO:0061599">
    <property type="term" value="F:molybdopterin molybdotransferase activity"/>
    <property type="evidence" value="ECO:0007669"/>
    <property type="project" value="TreeGrafter"/>
</dbReference>
<dbReference type="CDD" id="cd00887">
    <property type="entry name" value="MoeA"/>
    <property type="match status" value="1"/>
</dbReference>
<gene>
    <name evidence="4" type="ORF">K8N75_04595</name>
</gene>
<accession>A0A8T5UT35</accession>
<dbReference type="PANTHER" id="PTHR10192">
    <property type="entry name" value="MOLYBDOPTERIN BIOSYNTHESIS PROTEIN"/>
    <property type="match status" value="1"/>
</dbReference>
<dbReference type="Pfam" id="PF00994">
    <property type="entry name" value="MoCF_biosynth"/>
    <property type="match status" value="1"/>
</dbReference>
<dbReference type="RefSeq" id="WP_223790923.1">
    <property type="nucleotide sequence ID" value="NZ_JAIOUQ010000003.1"/>
</dbReference>
<dbReference type="InterPro" id="IPR036135">
    <property type="entry name" value="MoeA_linker/N_sf"/>
</dbReference>
<evidence type="ECO:0000313" key="4">
    <source>
        <dbReference type="EMBL" id="MBZ2165317.1"/>
    </source>
</evidence>
<dbReference type="InterPro" id="IPR005111">
    <property type="entry name" value="MoeA_C_domain_IV"/>
</dbReference>
<protein>
    <submittedName>
        <fullName evidence="4">Molybdopterin molybdenumtransferase MoeA</fullName>
    </submittedName>
</protein>
<dbReference type="Gene3D" id="3.90.105.10">
    <property type="entry name" value="Molybdopterin biosynthesis moea protein, domain 2"/>
    <property type="match status" value="1"/>
</dbReference>
<dbReference type="Proteomes" id="UP000825933">
    <property type="component" value="Unassembled WGS sequence"/>
</dbReference>
<dbReference type="InterPro" id="IPR038987">
    <property type="entry name" value="MoeA-like"/>
</dbReference>
<dbReference type="NCBIfam" id="NF045515">
    <property type="entry name" value="Glp_gephyrin"/>
    <property type="match status" value="1"/>
</dbReference>
<dbReference type="Gene3D" id="2.40.340.10">
    <property type="entry name" value="MoeA, C-terminal, domain IV"/>
    <property type="match status" value="1"/>
</dbReference>
<keyword evidence="5" id="KW-1185">Reference proteome</keyword>
<keyword evidence="2" id="KW-0501">Molybdenum cofactor biosynthesis</keyword>
<dbReference type="Gene3D" id="3.40.980.10">
    <property type="entry name" value="MoaB/Mog-like domain"/>
    <property type="match status" value="1"/>
</dbReference>
<dbReference type="SUPFAM" id="SSF53218">
    <property type="entry name" value="Molybdenum cofactor biosynthesis proteins"/>
    <property type="match status" value="1"/>
</dbReference>
<evidence type="ECO:0000259" key="3">
    <source>
        <dbReference type="SMART" id="SM00852"/>
    </source>
</evidence>
<organism evidence="4 5">
    <name type="scientific">Methanobacterium spitsbergense</name>
    <dbReference type="NCBI Taxonomy" id="2874285"/>
    <lineage>
        <taxon>Archaea</taxon>
        <taxon>Methanobacteriati</taxon>
        <taxon>Methanobacteriota</taxon>
        <taxon>Methanomada group</taxon>
        <taxon>Methanobacteria</taxon>
        <taxon>Methanobacteriales</taxon>
        <taxon>Methanobacteriaceae</taxon>
        <taxon>Methanobacterium</taxon>
    </lineage>
</organism>
<name>A0A8T5UT35_9EURY</name>